<proteinExistence type="predicted"/>
<evidence type="ECO:0000313" key="2">
    <source>
        <dbReference type="EMBL" id="SDS01451.1"/>
    </source>
</evidence>
<name>A0A1H1NR43_9ACTN</name>
<organism evidence="2 3">
    <name type="scientific">Nocardioides scoriae</name>
    <dbReference type="NCBI Taxonomy" id="642780"/>
    <lineage>
        <taxon>Bacteria</taxon>
        <taxon>Bacillati</taxon>
        <taxon>Actinomycetota</taxon>
        <taxon>Actinomycetes</taxon>
        <taxon>Propionibacteriales</taxon>
        <taxon>Nocardioidaceae</taxon>
        <taxon>Nocardioides</taxon>
    </lineage>
</organism>
<dbReference type="SUPFAM" id="SSF55785">
    <property type="entry name" value="PYP-like sensor domain (PAS domain)"/>
    <property type="match status" value="1"/>
</dbReference>
<dbReference type="Gene3D" id="3.30.450.20">
    <property type="entry name" value="PAS domain"/>
    <property type="match status" value="1"/>
</dbReference>
<sequence length="220" mass="24246">MSPTNDTSALPVFGQWGHDFATGAWWFSDEVVRLWDIPLPEGCGIDAVLPRLHPDDVEGITRSLEHAVAERSTLAGQGRLLTDSRGERVFSFVGEVVPDEQGEPRTLEGWSLDVTDEVRVATRSAVDAATRHRRAIEQVKGALMVTYRIDEVTAFAILRKQSNEHNVKINDLAEHVSRAMGAGVARPQEQAAPMMELLEAVGRRLRRARQDEAGDGTAAR</sequence>
<evidence type="ECO:0000313" key="3">
    <source>
        <dbReference type="Proteomes" id="UP000198859"/>
    </source>
</evidence>
<dbReference type="EMBL" id="LT629757">
    <property type="protein sequence ID" value="SDS01451.1"/>
    <property type="molecule type" value="Genomic_DNA"/>
</dbReference>
<dbReference type="AlphaFoldDB" id="A0A1H1NR43"/>
<protein>
    <submittedName>
        <fullName evidence="2">ANTAR domain-containing protein</fullName>
    </submittedName>
</protein>
<dbReference type="Proteomes" id="UP000198859">
    <property type="component" value="Chromosome I"/>
</dbReference>
<dbReference type="InterPro" id="IPR035965">
    <property type="entry name" value="PAS-like_dom_sf"/>
</dbReference>
<dbReference type="SUPFAM" id="SSF52172">
    <property type="entry name" value="CheY-like"/>
    <property type="match status" value="1"/>
</dbReference>
<dbReference type="STRING" id="642780.SAMN04488570_0943"/>
<dbReference type="RefSeq" id="WP_157682731.1">
    <property type="nucleotide sequence ID" value="NZ_LT629757.1"/>
</dbReference>
<dbReference type="Pfam" id="PF03861">
    <property type="entry name" value="ANTAR"/>
    <property type="match status" value="1"/>
</dbReference>
<evidence type="ECO:0000259" key="1">
    <source>
        <dbReference type="PROSITE" id="PS50921"/>
    </source>
</evidence>
<dbReference type="InterPro" id="IPR036388">
    <property type="entry name" value="WH-like_DNA-bd_sf"/>
</dbReference>
<reference evidence="3" key="1">
    <citation type="submission" date="2016-10" db="EMBL/GenBank/DDBJ databases">
        <authorList>
            <person name="Varghese N."/>
            <person name="Submissions S."/>
        </authorList>
    </citation>
    <scope>NUCLEOTIDE SEQUENCE [LARGE SCALE GENOMIC DNA]</scope>
    <source>
        <strain evidence="3">DSM 22127</strain>
    </source>
</reference>
<dbReference type="PROSITE" id="PS50921">
    <property type="entry name" value="ANTAR"/>
    <property type="match status" value="1"/>
</dbReference>
<dbReference type="OrthoDB" id="3787288at2"/>
<gene>
    <name evidence="2" type="ORF">SAMN04488570_0943</name>
</gene>
<dbReference type="InterPro" id="IPR011006">
    <property type="entry name" value="CheY-like_superfamily"/>
</dbReference>
<accession>A0A1H1NR43</accession>
<dbReference type="Gene3D" id="1.10.10.10">
    <property type="entry name" value="Winged helix-like DNA-binding domain superfamily/Winged helix DNA-binding domain"/>
    <property type="match status" value="1"/>
</dbReference>
<dbReference type="InterPro" id="IPR005561">
    <property type="entry name" value="ANTAR"/>
</dbReference>
<dbReference type="SMART" id="SM01012">
    <property type="entry name" value="ANTAR"/>
    <property type="match status" value="1"/>
</dbReference>
<keyword evidence="3" id="KW-1185">Reference proteome</keyword>
<dbReference type="GO" id="GO:0003723">
    <property type="term" value="F:RNA binding"/>
    <property type="evidence" value="ECO:0007669"/>
    <property type="project" value="InterPro"/>
</dbReference>
<feature type="domain" description="ANTAR" evidence="1">
    <location>
        <begin position="116"/>
        <end position="177"/>
    </location>
</feature>